<reference evidence="5" key="1">
    <citation type="submission" date="2022-09" db="EMBL/GenBank/DDBJ databases">
        <title>Intensive care unit water sources are persistently colonized with multi-drug resistant bacteria and are the site of extensive horizontal gene transfer of antibiotic resistance genes.</title>
        <authorList>
            <person name="Diorio-Toth L."/>
        </authorList>
    </citation>
    <scope>NUCLEOTIDE SEQUENCE</scope>
    <source>
        <strain evidence="5">GD03864</strain>
    </source>
</reference>
<dbReference type="Pfam" id="PF01420">
    <property type="entry name" value="Methylase_S"/>
    <property type="match status" value="2"/>
</dbReference>
<dbReference type="InterPro" id="IPR000055">
    <property type="entry name" value="Restrct_endonuc_typeI_TRD"/>
</dbReference>
<keyword evidence="5" id="KW-0540">Nuclease</keyword>
<evidence type="ECO:0000256" key="3">
    <source>
        <dbReference type="ARBA" id="ARBA00023125"/>
    </source>
</evidence>
<dbReference type="GO" id="GO:0009307">
    <property type="term" value="P:DNA restriction-modification system"/>
    <property type="evidence" value="ECO:0007669"/>
    <property type="project" value="UniProtKB-KW"/>
</dbReference>
<keyword evidence="2" id="KW-0680">Restriction system</keyword>
<dbReference type="GO" id="GO:0004519">
    <property type="term" value="F:endonuclease activity"/>
    <property type="evidence" value="ECO:0007669"/>
    <property type="project" value="UniProtKB-KW"/>
</dbReference>
<keyword evidence="5" id="KW-0378">Hydrolase</keyword>
<dbReference type="InterPro" id="IPR052021">
    <property type="entry name" value="Type-I_RS_S_subunit"/>
</dbReference>
<dbReference type="AlphaFoldDB" id="A0ABD4Y3V6"/>
<gene>
    <name evidence="5" type="ORF">N5D09_17340</name>
</gene>
<sequence>MSSEWAYAKLGDLTINLDTKRKPVKEADRKAGPYPYYGASGVVDYVDGYIFDGEHLLIAEDGENLRTRQTPIAFRACGKFWVNNHAHIVVGNGRASTRYLEYAVLGSDITSYLTGAVMPKLTQGNLNRIEVPCPPRAVQDAIVAVLGNLDDRITLLRETNATLEAIAQALFKSWFVDFDPVRAKAEGRQPEGMDATTAALFPDSFEESELGLVPKGWSVMPIGEAVECVGGGTPDTKNEAYWQPEEFSWSSPKDLSGLQSPVLLSTERKLSAQGLTKVSSGLLPSGTLLMSSRAPIGYLAIAQTALAVNQGYIAMLPGGRLPPLYLLFWCRENMEIIKGRANGSTFMEISKKAFRPIPASVPPADVLEAFEQIAGSLFERLVANERQAQTLTQLRDTLLPRLIYGQLRLPEAQAVLNDMDIAQ</sequence>
<dbReference type="CDD" id="cd17262">
    <property type="entry name" value="RMtype1_S_Aco12261I-TRD2-CR2"/>
    <property type="match status" value="1"/>
</dbReference>
<dbReference type="RefSeq" id="WP_279649451.1">
    <property type="nucleotide sequence ID" value="NZ_JAOCDG010000036.1"/>
</dbReference>
<dbReference type="PANTHER" id="PTHR30408">
    <property type="entry name" value="TYPE-1 RESTRICTION ENZYME ECOKI SPECIFICITY PROTEIN"/>
    <property type="match status" value="1"/>
</dbReference>
<dbReference type="GO" id="GO:0016787">
    <property type="term" value="F:hydrolase activity"/>
    <property type="evidence" value="ECO:0007669"/>
    <property type="project" value="UniProtKB-KW"/>
</dbReference>
<evidence type="ECO:0000313" key="5">
    <source>
        <dbReference type="EMBL" id="MDH0689860.1"/>
    </source>
</evidence>
<accession>A0ABD4Y3V6</accession>
<comment type="similarity">
    <text evidence="1">Belongs to the type-I restriction system S methylase family.</text>
</comment>
<evidence type="ECO:0000256" key="1">
    <source>
        <dbReference type="ARBA" id="ARBA00010923"/>
    </source>
</evidence>
<name>A0ABD4Y3V6_STUST</name>
<dbReference type="InterPro" id="IPR044946">
    <property type="entry name" value="Restrct_endonuc_typeI_TRD_sf"/>
</dbReference>
<proteinExistence type="inferred from homology"/>
<keyword evidence="3" id="KW-0238">DNA-binding</keyword>
<dbReference type="GO" id="GO:0003677">
    <property type="term" value="F:DNA binding"/>
    <property type="evidence" value="ECO:0007669"/>
    <property type="project" value="UniProtKB-KW"/>
</dbReference>
<dbReference type="EC" id="3.1.21.-" evidence="5"/>
<feature type="domain" description="Type I restriction modification DNA specificity" evidence="4">
    <location>
        <begin position="3"/>
        <end position="164"/>
    </location>
</feature>
<dbReference type="EMBL" id="JAOCDG010000036">
    <property type="protein sequence ID" value="MDH0689860.1"/>
    <property type="molecule type" value="Genomic_DNA"/>
</dbReference>
<feature type="domain" description="Type I restriction modification DNA specificity" evidence="4">
    <location>
        <begin position="214"/>
        <end position="365"/>
    </location>
</feature>
<keyword evidence="5" id="KW-0255">Endonuclease</keyword>
<protein>
    <submittedName>
        <fullName evidence="5">Restriction endonuclease subunit S</fullName>
        <ecNumber evidence="5">3.1.21.-</ecNumber>
    </submittedName>
</protein>
<evidence type="ECO:0000313" key="6">
    <source>
        <dbReference type="Proteomes" id="UP001161139"/>
    </source>
</evidence>
<dbReference type="CDD" id="cd17273">
    <property type="entry name" value="RMtype1_S_EcoJA69PI-TRD1-CR1_like"/>
    <property type="match status" value="1"/>
</dbReference>
<dbReference type="Gene3D" id="3.90.220.20">
    <property type="entry name" value="DNA methylase specificity domains"/>
    <property type="match status" value="2"/>
</dbReference>
<comment type="caution">
    <text evidence="5">The sequence shown here is derived from an EMBL/GenBank/DDBJ whole genome shotgun (WGS) entry which is preliminary data.</text>
</comment>
<dbReference type="PANTHER" id="PTHR30408:SF13">
    <property type="entry name" value="TYPE I RESTRICTION ENZYME HINDI SPECIFICITY SUBUNIT"/>
    <property type="match status" value="1"/>
</dbReference>
<dbReference type="SUPFAM" id="SSF116734">
    <property type="entry name" value="DNA methylase specificity domain"/>
    <property type="match status" value="2"/>
</dbReference>
<dbReference type="Proteomes" id="UP001161139">
    <property type="component" value="Unassembled WGS sequence"/>
</dbReference>
<organism evidence="5 6">
    <name type="scientific">Stutzerimonas stutzeri</name>
    <name type="common">Pseudomonas stutzeri</name>
    <dbReference type="NCBI Taxonomy" id="316"/>
    <lineage>
        <taxon>Bacteria</taxon>
        <taxon>Pseudomonadati</taxon>
        <taxon>Pseudomonadota</taxon>
        <taxon>Gammaproteobacteria</taxon>
        <taxon>Pseudomonadales</taxon>
        <taxon>Pseudomonadaceae</taxon>
        <taxon>Stutzerimonas</taxon>
    </lineage>
</organism>
<evidence type="ECO:0000259" key="4">
    <source>
        <dbReference type="Pfam" id="PF01420"/>
    </source>
</evidence>
<evidence type="ECO:0000256" key="2">
    <source>
        <dbReference type="ARBA" id="ARBA00022747"/>
    </source>
</evidence>